<dbReference type="InterPro" id="IPR010359">
    <property type="entry name" value="IrrE_HExxH"/>
</dbReference>
<dbReference type="Pfam" id="PF13560">
    <property type="entry name" value="HTH_31"/>
    <property type="match status" value="1"/>
</dbReference>
<dbReference type="Pfam" id="PF06114">
    <property type="entry name" value="Peptidase_M78"/>
    <property type="match status" value="1"/>
</dbReference>
<dbReference type="EMBL" id="WJHE01000594">
    <property type="protein sequence ID" value="MST33436.1"/>
    <property type="molecule type" value="Genomic_DNA"/>
</dbReference>
<evidence type="ECO:0000313" key="3">
    <source>
        <dbReference type="EMBL" id="MST33436.1"/>
    </source>
</evidence>
<dbReference type="PANTHER" id="PTHR43236:SF1">
    <property type="entry name" value="BLL7220 PROTEIN"/>
    <property type="match status" value="1"/>
</dbReference>
<dbReference type="InterPro" id="IPR052345">
    <property type="entry name" value="Rad_response_metalloprotease"/>
</dbReference>
<evidence type="ECO:0000259" key="2">
    <source>
        <dbReference type="PROSITE" id="PS50943"/>
    </source>
</evidence>
<organism evidence="3 4">
    <name type="scientific">Acidiferrimicrobium australe</name>
    <dbReference type="NCBI Taxonomy" id="2664430"/>
    <lineage>
        <taxon>Bacteria</taxon>
        <taxon>Bacillati</taxon>
        <taxon>Actinomycetota</taxon>
        <taxon>Acidimicrobiia</taxon>
        <taxon>Acidimicrobiales</taxon>
        <taxon>Acidimicrobiaceae</taxon>
        <taxon>Acidiferrimicrobium</taxon>
    </lineage>
</organism>
<comment type="caution">
    <text evidence="3">The sequence shown here is derived from an EMBL/GenBank/DDBJ whole genome shotgun (WGS) entry which is preliminary data.</text>
</comment>
<dbReference type="PANTHER" id="PTHR43236">
    <property type="entry name" value="ANTITOXIN HIGA1"/>
    <property type="match status" value="1"/>
</dbReference>
<evidence type="ECO:0000313" key="4">
    <source>
        <dbReference type="Proteomes" id="UP000437736"/>
    </source>
</evidence>
<name>A0ABW9QUW5_9ACTN</name>
<dbReference type="Gene3D" id="1.10.260.40">
    <property type="entry name" value="lambda repressor-like DNA-binding domains"/>
    <property type="match status" value="1"/>
</dbReference>
<dbReference type="InterPro" id="IPR010982">
    <property type="entry name" value="Lambda_DNA-bd_dom_sf"/>
</dbReference>
<accession>A0ABW9QUW5</accession>
<keyword evidence="4" id="KW-1185">Reference proteome</keyword>
<evidence type="ECO:0000256" key="1">
    <source>
        <dbReference type="ARBA" id="ARBA00007227"/>
    </source>
</evidence>
<gene>
    <name evidence="3" type="ORF">GHK86_11990</name>
</gene>
<feature type="domain" description="HTH cro/C1-type" evidence="2">
    <location>
        <begin position="10"/>
        <end position="64"/>
    </location>
</feature>
<reference evidence="3 4" key="1">
    <citation type="submission" date="2019-11" db="EMBL/GenBank/DDBJ databases">
        <title>Acidiferrimicrobium australis gen. nov., sp. nov., an acidophilic and obligately heterotrophic, member of the Actinobacteria that catalyses dissimilatory oxido- reduction of iron isolated from metal-rich acidic water in Chile.</title>
        <authorList>
            <person name="Gonzalez D."/>
            <person name="Huber K."/>
            <person name="Hedrich S."/>
            <person name="Rojas-Villalobos C."/>
            <person name="Quatrini R."/>
            <person name="Dinamarca M.A."/>
            <person name="Schwarz A."/>
            <person name="Canales C."/>
            <person name="Nancucheo I."/>
        </authorList>
    </citation>
    <scope>NUCLEOTIDE SEQUENCE [LARGE SCALE GENOMIC DNA]</scope>
    <source>
        <strain evidence="3 4">USS-CCA1</strain>
    </source>
</reference>
<dbReference type="Proteomes" id="UP000437736">
    <property type="component" value="Unassembled WGS sequence"/>
</dbReference>
<dbReference type="PROSITE" id="PS50943">
    <property type="entry name" value="HTH_CROC1"/>
    <property type="match status" value="1"/>
</dbReference>
<comment type="similarity">
    <text evidence="1">Belongs to the short-chain fatty acyl-CoA assimilation regulator (ScfR) family.</text>
</comment>
<sequence length="484" mass="54165">MDLRVFGQRLRHLRKAAGLTLDELGTRVDRPAPYLSQLENGHREPRLTTVGQLAAALGCAPSDLLDPRPPNRRAELEVTLARIQDDPRYADLRLPHLKPSARLDDVALEHIVALFDRVRELSGAPVRPGPTRTGGARAANAAMRDEMRKRDNYFEEIERAAGEALAAVGYRGPGAISERNLTDLAAWFGFRIARVQDLPPSTRSITDQRERVIYVPQRNNATVRATRSVIGQTLGHFALGHSDPVDFDAYVRQRVEANYFAAALLAPEQAAVAMLRAAKARQDLSVEDLNEVFYISYEMAAHRLTNLITRHLDIPVHFQRCDPDGLLWKAYENDGVLLPADADGTIEGQRVCRWWSTRQAFESEDSFAMYYQYTDTVTGTYWCATHIEAEPGRGDAVTVGTTEAYARWFRGSETAHRSVSRCPDPSCCSEPPADQRSRWAGAFWPSARDHSHFVSGLPTDTVVFDPYPGVDLVDVYGFLDRHRP</sequence>
<proteinExistence type="inferred from homology"/>
<dbReference type="CDD" id="cd00093">
    <property type="entry name" value="HTH_XRE"/>
    <property type="match status" value="1"/>
</dbReference>
<dbReference type="SUPFAM" id="SSF47413">
    <property type="entry name" value="lambda repressor-like DNA-binding domains"/>
    <property type="match status" value="1"/>
</dbReference>
<dbReference type="InterPro" id="IPR001387">
    <property type="entry name" value="Cro/C1-type_HTH"/>
</dbReference>
<dbReference type="SMART" id="SM00530">
    <property type="entry name" value="HTH_XRE"/>
    <property type="match status" value="1"/>
</dbReference>
<protein>
    <submittedName>
        <fullName evidence="3">Helix-turn-helix domain-containing protein</fullName>
    </submittedName>
</protein>